<feature type="region of interest" description="Disordered" evidence="2">
    <location>
        <begin position="425"/>
        <end position="456"/>
    </location>
</feature>
<evidence type="ECO:0000259" key="3">
    <source>
        <dbReference type="PROSITE" id="PS51194"/>
    </source>
</evidence>
<feature type="region of interest" description="Disordered" evidence="2">
    <location>
        <begin position="920"/>
        <end position="947"/>
    </location>
</feature>
<dbReference type="InterPro" id="IPR001650">
    <property type="entry name" value="Helicase_C-like"/>
</dbReference>
<proteinExistence type="predicted"/>
<dbReference type="Proteomes" id="UP001141806">
    <property type="component" value="Unassembled WGS sequence"/>
</dbReference>
<keyword evidence="5" id="KW-1185">Reference proteome</keyword>
<name>A0A9Q0KVP6_9MAGN</name>
<dbReference type="PANTHER" id="PTHR35116:SF2">
    <property type="entry name" value="ATP-DEPENDENT HELICASE FAMILY PROTEIN-RELATED"/>
    <property type="match status" value="1"/>
</dbReference>
<dbReference type="Pfam" id="PF00271">
    <property type="entry name" value="Helicase_C"/>
    <property type="match status" value="1"/>
</dbReference>
<dbReference type="PROSITE" id="PS51194">
    <property type="entry name" value="HELICASE_CTER"/>
    <property type="match status" value="1"/>
</dbReference>
<feature type="compositionally biased region" description="Basic and acidic residues" evidence="2">
    <location>
        <begin position="1481"/>
        <end position="1490"/>
    </location>
</feature>
<dbReference type="GO" id="GO:0016787">
    <property type="term" value="F:hydrolase activity"/>
    <property type="evidence" value="ECO:0007669"/>
    <property type="project" value="UniProtKB-KW"/>
</dbReference>
<evidence type="ECO:0000313" key="4">
    <source>
        <dbReference type="EMBL" id="KAJ4977738.1"/>
    </source>
</evidence>
<feature type="region of interest" description="Disordered" evidence="2">
    <location>
        <begin position="1644"/>
        <end position="1664"/>
    </location>
</feature>
<accession>A0A9Q0KVP6</accession>
<dbReference type="EMBL" id="JAMYWD010000002">
    <property type="protein sequence ID" value="KAJ4977738.1"/>
    <property type="molecule type" value="Genomic_DNA"/>
</dbReference>
<dbReference type="CDD" id="cd18793">
    <property type="entry name" value="SF2_C_SNF"/>
    <property type="match status" value="1"/>
</dbReference>
<feature type="compositionally biased region" description="Polar residues" evidence="2">
    <location>
        <begin position="1403"/>
        <end position="1420"/>
    </location>
</feature>
<comment type="caution">
    <text evidence="4">The sequence shown here is derived from an EMBL/GenBank/DDBJ whole genome shotgun (WGS) entry which is preliminary data.</text>
</comment>
<feature type="region of interest" description="Disordered" evidence="2">
    <location>
        <begin position="2026"/>
        <end position="2060"/>
    </location>
</feature>
<feature type="compositionally biased region" description="Basic and acidic residues" evidence="2">
    <location>
        <begin position="78"/>
        <end position="99"/>
    </location>
</feature>
<feature type="region of interest" description="Disordered" evidence="2">
    <location>
        <begin position="1"/>
        <end position="287"/>
    </location>
</feature>
<feature type="compositionally biased region" description="Low complexity" evidence="2">
    <location>
        <begin position="48"/>
        <end position="57"/>
    </location>
</feature>
<dbReference type="OrthoDB" id="885191at2759"/>
<feature type="compositionally biased region" description="Low complexity" evidence="2">
    <location>
        <begin position="1110"/>
        <end position="1120"/>
    </location>
</feature>
<feature type="compositionally biased region" description="Basic and acidic residues" evidence="2">
    <location>
        <begin position="1"/>
        <end position="11"/>
    </location>
</feature>
<feature type="compositionally biased region" description="Low complexity" evidence="2">
    <location>
        <begin position="922"/>
        <end position="934"/>
    </location>
</feature>
<feature type="compositionally biased region" description="Low complexity" evidence="2">
    <location>
        <begin position="100"/>
        <end position="116"/>
    </location>
</feature>
<feature type="compositionally biased region" description="Polar residues" evidence="2">
    <location>
        <begin position="935"/>
        <end position="947"/>
    </location>
</feature>
<feature type="compositionally biased region" description="Basic and acidic residues" evidence="2">
    <location>
        <begin position="175"/>
        <end position="196"/>
    </location>
</feature>
<sequence length="2060" mass="228910">MANNRKVKETDSNSSKRKQVGGKGSTTSGSATTVSLGLRRSTRESSKKQSLPSTSSTRKSERLEKRTPATTPTKRKFERVEKQRMPSPLRKSERSEKNHSSSSGSKKSGKGLSSPEMKNKKEKREKNGKQQMMDVRERSRNEKQQPKSSRVILKKKRLDARSYRALLKPPSRISKRPDVRQRLKREDKQSQVESDHTGVSGSKVVEEDGDDCSERREEEEIGELPVPESGDSSRQSSPDGAVPKEVEDDSNGMQEECSVREDFQRLESTSEERSDAGETDTGGADKVRTLKRKRSTIDMNSDTSETEASKEICSGTADAVFSSPSGSKMCNLIERCVVCSKRQRVHFDSHEGEFCSCNAKEVCVQETILRSVENGGVSCSQMERENWAEDDPPLDKTELSSEVHREFVPCSVNLAMVPEVLSPIEEDRREPQAGDGTGVTEECCSDGQQDKTPTEADQNASVFCKLDSGASPDTLKVDSSDNIGKLERLEQLIPYERNSESTKFVEYWVPVQLSNVQLEHYCAVLFLNETSLRSCSKNDSVGALRDILMSARKCCDHPYLLEPPLQNLLTKDLPEVEYLDVGIKASGKLQLLDKILQEMKRCGLRVMILFQSFGGSGLGDILDDFLRQRFGPDSYERVDGVVSSKKKQAAMNMFNSRERGRFVFLLENRACQSSIKLSSVDTIILFDSDWNPLNDLRGLQKIHIDSQFEQLKIFRLYTSCTVEEKILNLAKQDVSLDSNIQNINRSYCHMLLIWGASYLFSKLDEFHLDNSSASNTNLLSTESFMKAVVKELLILLPQNAENNSIRNCLLISKVKQSGAIYSKDIPLLGENKIQLRDENLPHVFWTKLLEGRRYPRWRYLSGSSHRVRKRVQYFEESRRKSEVECDEVLKKHKKVADNTTDPMSFKPSLEEKRKVVAGEMEGTSGTQGSNGSQSLPRSANNMGDINNESSVANEISGVSDGHLVESEERKKLRDAQKSLHLLLKPEISKLCEILKLPGYVKGMAARFLDYIMKNHHVNSEPPSILQAFQISVCWTAAALFKHKVDRKESLALAKRVLNFECKEEEAEFIYSKLRMLKKMFYRCMGSSIELKSPEDSSPRVKDVSNMLPRASSSQSVASAQEELEDGEIRESSENHILPQHVPAKQGQVTDSDKTSCSQKNDFSKGITQFEKFFSKRMKKLLKKQQEEVLRFIETREKEKAMLDKELTVALAVIRTVHKHNPARLDKMMIAEQDHVKKIEEHKRHWEVLKKNLEDSQLLARNGEKQLKAQWLEHAKSWNPVERSAKLRMAYSGFGLEQMVACELGATNISGLSSEKSDSNITFPIKPSEVLLSEVNRTSTNETAEGSILSDREGSGIDATLVMQPSSEDRTDVTVAMQSDGYSNRMNTMLDLQFNRDDRMDATVSMQSNGDSSRLNTTLDMQPNREDDRVDATSLDMQPNRDDCGLDGIIAMHSVREVDTTVTMQPQRGNDGMDTTRGMQSCREDTAMDATASEREALGGDEQHNSADSSNSVDLHSLEPTQIDSACESLLPLDEIPRVEHCEPPTSAAAQDDAVLSCEMQNTPEEVQVPSLQPADILPSDEHNHDTSVTEPVQQLPLLASMDPPSTACDQQDVPSVMGGTNHESTYENHMSFSQAQIQEHPLMGNPAESSSHCDSIPPVEDCSGPSLSLPQPITPSLLHLPVERPSVGSGTLVSDTSMATILESSNCPETVHVVGSSAHVSFTGGTGTVPQSTNRPLQPATVSTQMSQLWYSDPLQREMERLRNEKEQTIKLHGEWKLRLESERDKEIEEIHRKYAALLQDADTALAQKRKALDANYNKVFMNKLLADAFRSKFSEPRATGAQGQRQGMPTSFMQQLFQMSSPQHAQRPASLSGSPAAPPLQVVHQSSALFSSNPVRQHMSPVVPPAGNLQVASELRAPAPHLQSFRPSASMSATSIQPVAHPIPSQQPLGNAASTSSMMQQLASRAPTHLSGPSSRSQQLESSVGLGGFNNSSLSALELLLDVGNHPGSNQPSLLQPLPDLSPISGAWDPSELTTHGSLRGAAARTDPTADVVCISDDD</sequence>
<feature type="region of interest" description="Disordered" evidence="2">
    <location>
        <begin position="1941"/>
        <end position="1984"/>
    </location>
</feature>
<evidence type="ECO:0000313" key="5">
    <source>
        <dbReference type="Proteomes" id="UP001141806"/>
    </source>
</evidence>
<dbReference type="PANTHER" id="PTHR35116">
    <property type="entry name" value="HELICASE PROTEIN MOM1"/>
    <property type="match status" value="1"/>
</dbReference>
<feature type="region of interest" description="Disordered" evidence="2">
    <location>
        <begin position="1091"/>
        <end position="1159"/>
    </location>
</feature>
<dbReference type="InterPro" id="IPR027417">
    <property type="entry name" value="P-loop_NTPase"/>
</dbReference>
<reference evidence="4" key="1">
    <citation type="journal article" date="2023" name="Plant J.">
        <title>The genome of the king protea, Protea cynaroides.</title>
        <authorList>
            <person name="Chang J."/>
            <person name="Duong T.A."/>
            <person name="Schoeman C."/>
            <person name="Ma X."/>
            <person name="Roodt D."/>
            <person name="Barker N."/>
            <person name="Li Z."/>
            <person name="Van de Peer Y."/>
            <person name="Mizrachi E."/>
        </authorList>
    </citation>
    <scope>NUCLEOTIDE SEQUENCE</scope>
    <source>
        <tissue evidence="4">Young leaves</tissue>
    </source>
</reference>
<feature type="region of interest" description="Disordered" evidence="2">
    <location>
        <begin position="1859"/>
        <end position="1879"/>
    </location>
</feature>
<feature type="compositionally biased region" description="Basic and acidic residues" evidence="2">
    <location>
        <begin position="58"/>
        <end position="67"/>
    </location>
</feature>
<dbReference type="Gene3D" id="3.40.50.300">
    <property type="entry name" value="P-loop containing nucleotide triphosphate hydrolases"/>
    <property type="match status" value="1"/>
</dbReference>
<feature type="region of interest" description="Disordered" evidence="2">
    <location>
        <begin position="1464"/>
        <end position="1490"/>
    </location>
</feature>
<feature type="compositionally biased region" description="Basic and acidic residues" evidence="2">
    <location>
        <begin position="1091"/>
        <end position="1102"/>
    </location>
</feature>
<dbReference type="InterPro" id="IPR056882">
    <property type="entry name" value="MOM1_dom"/>
</dbReference>
<dbReference type="InterPro" id="IPR039322">
    <property type="entry name" value="MOM1"/>
</dbReference>
<feature type="compositionally biased region" description="Polar residues" evidence="2">
    <location>
        <begin position="1945"/>
        <end position="1964"/>
    </location>
</feature>
<feature type="compositionally biased region" description="Polar residues" evidence="2">
    <location>
        <begin position="1146"/>
        <end position="1159"/>
    </location>
</feature>
<dbReference type="SUPFAM" id="SSF52540">
    <property type="entry name" value="P-loop containing nucleoside triphosphate hydrolases"/>
    <property type="match status" value="1"/>
</dbReference>
<evidence type="ECO:0000256" key="1">
    <source>
        <dbReference type="ARBA" id="ARBA00022801"/>
    </source>
</evidence>
<gene>
    <name evidence="4" type="ORF">NE237_008518</name>
</gene>
<keyword evidence="1" id="KW-0378">Hydrolase</keyword>
<evidence type="ECO:0000256" key="2">
    <source>
        <dbReference type="SAM" id="MobiDB-lite"/>
    </source>
</evidence>
<feature type="compositionally biased region" description="Basic and acidic residues" evidence="2">
    <location>
        <begin position="117"/>
        <end position="145"/>
    </location>
</feature>
<dbReference type="Gene3D" id="6.10.250.1310">
    <property type="match status" value="1"/>
</dbReference>
<organism evidence="4 5">
    <name type="scientific">Protea cynaroides</name>
    <dbReference type="NCBI Taxonomy" id="273540"/>
    <lineage>
        <taxon>Eukaryota</taxon>
        <taxon>Viridiplantae</taxon>
        <taxon>Streptophyta</taxon>
        <taxon>Embryophyta</taxon>
        <taxon>Tracheophyta</taxon>
        <taxon>Spermatophyta</taxon>
        <taxon>Magnoliopsida</taxon>
        <taxon>Proteales</taxon>
        <taxon>Proteaceae</taxon>
        <taxon>Protea</taxon>
    </lineage>
</organism>
<dbReference type="Pfam" id="PF25029">
    <property type="entry name" value="MOM1"/>
    <property type="match status" value="1"/>
</dbReference>
<dbReference type="GO" id="GO:0031507">
    <property type="term" value="P:heterochromatin formation"/>
    <property type="evidence" value="ECO:0007669"/>
    <property type="project" value="InterPro"/>
</dbReference>
<protein>
    <recommendedName>
        <fullName evidence="3">Helicase C-terminal domain-containing protein</fullName>
    </recommendedName>
</protein>
<dbReference type="InterPro" id="IPR049730">
    <property type="entry name" value="SNF2/RAD54-like_C"/>
</dbReference>
<feature type="domain" description="Helicase C-terminal" evidence="3">
    <location>
        <begin position="594"/>
        <end position="751"/>
    </location>
</feature>
<feature type="compositionally biased region" description="Low complexity" evidence="2">
    <location>
        <begin position="25"/>
        <end position="35"/>
    </location>
</feature>
<feature type="compositionally biased region" description="Polar residues" evidence="2">
    <location>
        <begin position="1972"/>
        <end position="1983"/>
    </location>
</feature>
<feature type="region of interest" description="Disordered" evidence="2">
    <location>
        <begin position="1403"/>
        <end position="1441"/>
    </location>
</feature>
<feature type="compositionally biased region" description="Basic and acidic residues" evidence="2">
    <location>
        <begin position="257"/>
        <end position="276"/>
    </location>
</feature>